<proteinExistence type="predicted"/>
<evidence type="ECO:0000313" key="1">
    <source>
        <dbReference type="EMBL" id="QHS95603.1"/>
    </source>
</evidence>
<reference evidence="1" key="1">
    <citation type="journal article" date="2020" name="Nature">
        <title>Giant virus diversity and host interactions through global metagenomics.</title>
        <authorList>
            <person name="Schulz F."/>
            <person name="Roux S."/>
            <person name="Paez-Espino D."/>
            <person name="Jungbluth S."/>
            <person name="Walsh D.A."/>
            <person name="Denef V.J."/>
            <person name="McMahon K.D."/>
            <person name="Konstantinidis K.T."/>
            <person name="Eloe-Fadrosh E.A."/>
            <person name="Kyrpides N.C."/>
            <person name="Woyke T."/>
        </authorList>
    </citation>
    <scope>NUCLEOTIDE SEQUENCE</scope>
    <source>
        <strain evidence="1">GVMAG-M-3300018868-6</strain>
    </source>
</reference>
<protein>
    <submittedName>
        <fullName evidence="1">Uncharacterized protein</fullName>
    </submittedName>
</protein>
<name>A0A6C0BWG3_9ZZZZ</name>
<dbReference type="AlphaFoldDB" id="A0A6C0BWG3"/>
<sequence>MDNQFLSQKQLRQLKSYTLNMFPVKDVSEIKK</sequence>
<dbReference type="EMBL" id="MN739254">
    <property type="protein sequence ID" value="QHS95603.1"/>
    <property type="molecule type" value="Genomic_DNA"/>
</dbReference>
<accession>A0A6C0BWG3</accession>
<organism evidence="1">
    <name type="scientific">viral metagenome</name>
    <dbReference type="NCBI Taxonomy" id="1070528"/>
    <lineage>
        <taxon>unclassified sequences</taxon>
        <taxon>metagenomes</taxon>
        <taxon>organismal metagenomes</taxon>
    </lineage>
</organism>